<protein>
    <submittedName>
        <fullName evidence="2">Uncharacterized protein</fullName>
    </submittedName>
</protein>
<keyword evidence="3" id="KW-1185">Reference proteome</keyword>
<accession>A0AAV7PMM1</accession>
<evidence type="ECO:0000313" key="3">
    <source>
        <dbReference type="Proteomes" id="UP001066276"/>
    </source>
</evidence>
<dbReference type="Proteomes" id="UP001066276">
    <property type="component" value="Chromosome 7"/>
</dbReference>
<dbReference type="AlphaFoldDB" id="A0AAV7PMM1"/>
<evidence type="ECO:0000256" key="1">
    <source>
        <dbReference type="SAM" id="MobiDB-lite"/>
    </source>
</evidence>
<comment type="caution">
    <text evidence="2">The sequence shown here is derived from an EMBL/GenBank/DDBJ whole genome shotgun (WGS) entry which is preliminary data.</text>
</comment>
<dbReference type="EMBL" id="JANPWB010000011">
    <property type="protein sequence ID" value="KAJ1127018.1"/>
    <property type="molecule type" value="Genomic_DNA"/>
</dbReference>
<evidence type="ECO:0000313" key="2">
    <source>
        <dbReference type="EMBL" id="KAJ1127018.1"/>
    </source>
</evidence>
<reference evidence="2" key="1">
    <citation type="journal article" date="2022" name="bioRxiv">
        <title>Sequencing and chromosome-scale assembly of the giantPleurodeles waltlgenome.</title>
        <authorList>
            <person name="Brown T."/>
            <person name="Elewa A."/>
            <person name="Iarovenko S."/>
            <person name="Subramanian E."/>
            <person name="Araus A.J."/>
            <person name="Petzold A."/>
            <person name="Susuki M."/>
            <person name="Suzuki K.-i.T."/>
            <person name="Hayashi T."/>
            <person name="Toyoda A."/>
            <person name="Oliveira C."/>
            <person name="Osipova E."/>
            <person name="Leigh N.D."/>
            <person name="Simon A."/>
            <person name="Yun M.H."/>
        </authorList>
    </citation>
    <scope>NUCLEOTIDE SEQUENCE</scope>
    <source>
        <strain evidence="2">20211129_DDA</strain>
        <tissue evidence="2">Liver</tissue>
    </source>
</reference>
<gene>
    <name evidence="2" type="ORF">NDU88_005424</name>
</gene>
<proteinExistence type="predicted"/>
<organism evidence="2 3">
    <name type="scientific">Pleurodeles waltl</name>
    <name type="common">Iberian ribbed newt</name>
    <dbReference type="NCBI Taxonomy" id="8319"/>
    <lineage>
        <taxon>Eukaryota</taxon>
        <taxon>Metazoa</taxon>
        <taxon>Chordata</taxon>
        <taxon>Craniata</taxon>
        <taxon>Vertebrata</taxon>
        <taxon>Euteleostomi</taxon>
        <taxon>Amphibia</taxon>
        <taxon>Batrachia</taxon>
        <taxon>Caudata</taxon>
        <taxon>Salamandroidea</taxon>
        <taxon>Salamandridae</taxon>
        <taxon>Pleurodelinae</taxon>
        <taxon>Pleurodeles</taxon>
    </lineage>
</organism>
<feature type="region of interest" description="Disordered" evidence="1">
    <location>
        <begin position="1"/>
        <end position="48"/>
    </location>
</feature>
<name>A0AAV7PMM1_PLEWA</name>
<sequence>MRPTAGRRNDSLAAADHQSSRPTQGPISNLKVEPSPPVSSAGRGQPGSTLIAAVPSLWRQSPGPFVITIAIRNNQEPRFGDLSCQ</sequence>